<comment type="pathway">
    <text evidence="7">Cell wall biogenesis; peptidoglycan biosynthesis.</text>
</comment>
<dbReference type="CDD" id="cd06852">
    <property type="entry name" value="GT_MraY"/>
    <property type="match status" value="1"/>
</dbReference>
<reference evidence="10 11" key="2">
    <citation type="journal article" date="2011" name="J. Bacteriol.">
        <title>Complete Genome Sequence of the Haloalkaliphilic, Hydrogen Producing Halanaerobium hydrogenoformans.</title>
        <authorList>
            <person name="Brown S.D."/>
            <person name="Begemann M.B."/>
            <person name="Mormile M.R."/>
            <person name="Wall J.D."/>
            <person name="Han C.S."/>
            <person name="Goodwin L.A."/>
            <person name="Pitluck S."/>
            <person name="Land M.L."/>
            <person name="Hauser L.J."/>
            <person name="Elias D.A."/>
        </authorList>
    </citation>
    <scope>NUCLEOTIDE SEQUENCE [LARGE SCALE GENOMIC DNA]</scope>
    <source>
        <strain evidence="11">sapolanicus</strain>
    </source>
</reference>
<keyword evidence="7 9" id="KW-0479">Metal-binding</keyword>
<accession>E4RIG2</accession>
<gene>
    <name evidence="7" type="primary">mraY</name>
    <name evidence="10" type="ordered locus">Halsa_1607</name>
</gene>
<keyword evidence="4 7" id="KW-0812">Transmembrane</keyword>
<comment type="subcellular location">
    <subcellularLocation>
        <location evidence="7">Cell membrane</location>
        <topology evidence="7">Multi-pass membrane protein</topology>
    </subcellularLocation>
    <subcellularLocation>
        <location evidence="1">Membrane</location>
        <topology evidence="1">Multi-pass membrane protein</topology>
    </subcellularLocation>
</comment>
<comment type="catalytic activity">
    <reaction evidence="7">
        <text>UDP-N-acetyl-alpha-D-muramoyl-L-alanyl-gamma-D-glutamyl-meso-2,6-diaminopimeloyl-D-alanyl-D-alanine + di-trans,octa-cis-undecaprenyl phosphate = di-trans,octa-cis-undecaprenyl diphospho-N-acetyl-alpha-D-muramoyl-L-alanyl-D-glutamyl-meso-2,6-diaminopimeloyl-D-alanyl-D-alanine + UMP</text>
        <dbReference type="Rhea" id="RHEA:28386"/>
        <dbReference type="ChEBI" id="CHEBI:57865"/>
        <dbReference type="ChEBI" id="CHEBI:60392"/>
        <dbReference type="ChEBI" id="CHEBI:61386"/>
        <dbReference type="ChEBI" id="CHEBI:61387"/>
        <dbReference type="EC" id="2.7.8.13"/>
    </reaction>
</comment>
<dbReference type="GO" id="GO:0071555">
    <property type="term" value="P:cell wall organization"/>
    <property type="evidence" value="ECO:0007669"/>
    <property type="project" value="UniProtKB-KW"/>
</dbReference>
<keyword evidence="7" id="KW-0132">Cell division</keyword>
<dbReference type="GO" id="GO:0008963">
    <property type="term" value="F:phospho-N-acetylmuramoyl-pentapeptide-transferase activity"/>
    <property type="evidence" value="ECO:0007669"/>
    <property type="project" value="UniProtKB-UniRule"/>
</dbReference>
<keyword evidence="3 7" id="KW-0808">Transferase</keyword>
<dbReference type="Proteomes" id="UP000007434">
    <property type="component" value="Chromosome"/>
</dbReference>
<feature type="binding site" evidence="9">
    <location>
        <position position="224"/>
    </location>
    <ligand>
        <name>Mg(2+)</name>
        <dbReference type="ChEBI" id="CHEBI:18420"/>
    </ligand>
</feature>
<dbReference type="NCBIfam" id="TIGR00445">
    <property type="entry name" value="mraY"/>
    <property type="match status" value="1"/>
</dbReference>
<protein>
    <recommendedName>
        <fullName evidence="7 8">Phospho-N-acetylmuramoyl-pentapeptide-transferase</fullName>
        <ecNumber evidence="7 8">2.7.8.13</ecNumber>
    </recommendedName>
    <alternativeName>
        <fullName evidence="7">UDP-MurNAc-pentapeptide phosphotransferase</fullName>
    </alternativeName>
</protein>
<dbReference type="eggNOG" id="COG0472">
    <property type="taxonomic scope" value="Bacteria"/>
</dbReference>
<sequence length="316" mass="35135">MIYIKAFILPMIIIILIGNIFIKFIKNINFGQQIREYGPESHLEKAGIPTMGGLMIVFTFLLITSIIIDLELNTAVVLFTTFFMGLAGFLDDFLKIKFSRSLGLKAWQKLTLQTLAALIVAIVLIYFNDTPPLLLPFFNSFELNSILRFTLTLFVVIGTANAVNLTDGLDGLAASVTVIVSLSFAIIFYLLALEEFMIMMLIMAGSCMAFLWFNSYPAEIFMGDVGSLAIGGFLASTAVLTGTEFFLFVIGFIYVIETLSVMIQVPYYKLTGGKRFFKMTPIHHHFELGGTAENKIVVRFVIITIILALLSLSSFL</sequence>
<comment type="similarity">
    <text evidence="2 7">Belongs to the glycosyltransferase 4 family. MraY subfamily.</text>
</comment>
<keyword evidence="5 7" id="KW-1133">Transmembrane helix</keyword>
<keyword evidence="7" id="KW-1003">Cell membrane</keyword>
<dbReference type="GO" id="GO:0046872">
    <property type="term" value="F:metal ion binding"/>
    <property type="evidence" value="ECO:0007669"/>
    <property type="project" value="UniProtKB-KW"/>
</dbReference>
<feature type="transmembrane region" description="Helical" evidence="7">
    <location>
        <begin position="296"/>
        <end position="315"/>
    </location>
</feature>
<dbReference type="AlphaFoldDB" id="E4RIG2"/>
<feature type="transmembrane region" description="Helical" evidence="7">
    <location>
        <begin position="220"/>
        <end position="239"/>
    </location>
</feature>
<dbReference type="KEGG" id="has:Halsa_1607"/>
<dbReference type="GO" id="GO:0051992">
    <property type="term" value="F:UDP-N-acetylmuramoyl-L-alanyl-D-glutamyl-meso-2,6-diaminopimelyl-D-alanyl-D-alanine:undecaprenyl-phosphate transferase activity"/>
    <property type="evidence" value="ECO:0007669"/>
    <property type="project" value="RHEA"/>
</dbReference>
<feature type="transmembrane region" description="Helical" evidence="7">
    <location>
        <begin position="172"/>
        <end position="190"/>
    </location>
</feature>
<evidence type="ECO:0000256" key="9">
    <source>
        <dbReference type="PIRSR" id="PIRSR600715-1"/>
    </source>
</evidence>
<reference evidence="10 11" key="1">
    <citation type="submission" date="2010-11" db="EMBL/GenBank/DDBJ databases">
        <title>Complete sequence of Halanaerobium sp. sapolanicus.</title>
        <authorList>
            <consortium name="US DOE Joint Genome Institute"/>
            <person name="Lucas S."/>
            <person name="Copeland A."/>
            <person name="Lapidus A."/>
            <person name="Cheng J.-F."/>
            <person name="Bruce D."/>
            <person name="Goodwin L."/>
            <person name="Pitluck S."/>
            <person name="Davenport K."/>
            <person name="Detter J.C."/>
            <person name="Han C."/>
            <person name="Tapia R."/>
            <person name="Land M."/>
            <person name="Hauser L."/>
            <person name="Jeffries C."/>
            <person name="Kyrpides N."/>
            <person name="Ivanova N."/>
            <person name="Mikhailova N."/>
            <person name="Begemann M.B."/>
            <person name="Mormile M.R."/>
            <person name="Wall J.D."/>
            <person name="Elias D.A."/>
            <person name="Woyke T."/>
        </authorList>
    </citation>
    <scope>NUCLEOTIDE SEQUENCE [LARGE SCALE GENOMIC DNA]</scope>
    <source>
        <strain evidence="11">sapolanicus</strain>
    </source>
</reference>
<feature type="transmembrane region" description="Helical" evidence="7">
    <location>
        <begin position="196"/>
        <end position="213"/>
    </location>
</feature>
<dbReference type="PROSITE" id="PS01348">
    <property type="entry name" value="MRAY_2"/>
    <property type="match status" value="1"/>
</dbReference>
<dbReference type="HAMAP" id="MF_00038">
    <property type="entry name" value="MraY"/>
    <property type="match status" value="1"/>
</dbReference>
<dbReference type="InterPro" id="IPR018480">
    <property type="entry name" value="PNAcMuramoyl-5peptid_Trfase_CS"/>
</dbReference>
<evidence type="ECO:0000256" key="6">
    <source>
        <dbReference type="ARBA" id="ARBA00023136"/>
    </source>
</evidence>
<dbReference type="Pfam" id="PF00953">
    <property type="entry name" value="Glycos_transf_4"/>
    <property type="match status" value="1"/>
</dbReference>
<evidence type="ECO:0000256" key="5">
    <source>
        <dbReference type="ARBA" id="ARBA00022989"/>
    </source>
</evidence>
<dbReference type="GO" id="GO:0051301">
    <property type="term" value="P:cell division"/>
    <property type="evidence" value="ECO:0007669"/>
    <property type="project" value="UniProtKB-KW"/>
</dbReference>
<feature type="transmembrane region" description="Helical" evidence="7">
    <location>
        <begin position="46"/>
        <end position="68"/>
    </location>
</feature>
<keyword evidence="7" id="KW-0573">Peptidoglycan synthesis</keyword>
<comment type="cofactor">
    <cofactor evidence="7 9">
        <name>Mg(2+)</name>
        <dbReference type="ChEBI" id="CHEBI:18420"/>
    </cofactor>
</comment>
<evidence type="ECO:0000313" key="10">
    <source>
        <dbReference type="EMBL" id="ADQ15032.1"/>
    </source>
</evidence>
<keyword evidence="7" id="KW-0961">Cell wall biogenesis/degradation</keyword>
<dbReference type="GO" id="GO:0009252">
    <property type="term" value="P:peptidoglycan biosynthetic process"/>
    <property type="evidence" value="ECO:0007669"/>
    <property type="project" value="UniProtKB-UniRule"/>
</dbReference>
<dbReference type="RefSeq" id="WP_013406109.1">
    <property type="nucleotide sequence ID" value="NC_014654.1"/>
</dbReference>
<dbReference type="EC" id="2.7.8.13" evidence="7 8"/>
<evidence type="ECO:0000256" key="7">
    <source>
        <dbReference type="HAMAP-Rule" id="MF_00038"/>
    </source>
</evidence>
<organism evidence="10 11">
    <name type="scientific">Halanaerobium hydrogeniformans</name>
    <name type="common">Halanaerobium sp. (strain sapolanicus)</name>
    <dbReference type="NCBI Taxonomy" id="656519"/>
    <lineage>
        <taxon>Bacteria</taxon>
        <taxon>Bacillati</taxon>
        <taxon>Bacillota</taxon>
        <taxon>Clostridia</taxon>
        <taxon>Halanaerobiales</taxon>
        <taxon>Halanaerobiaceae</taxon>
        <taxon>Halanaerobium</taxon>
    </lineage>
</organism>
<dbReference type="HOGENOM" id="CLU_023982_0_1_9"/>
<feature type="transmembrane region" description="Helical" evidence="7">
    <location>
        <begin position="146"/>
        <end position="165"/>
    </location>
</feature>
<evidence type="ECO:0000256" key="2">
    <source>
        <dbReference type="ARBA" id="ARBA00005583"/>
    </source>
</evidence>
<dbReference type="PROSITE" id="PS01347">
    <property type="entry name" value="MRAY_1"/>
    <property type="match status" value="1"/>
</dbReference>
<dbReference type="PANTHER" id="PTHR22926">
    <property type="entry name" value="PHOSPHO-N-ACETYLMURAMOYL-PENTAPEPTIDE-TRANSFERASE"/>
    <property type="match status" value="1"/>
</dbReference>
<evidence type="ECO:0000256" key="3">
    <source>
        <dbReference type="ARBA" id="ARBA00022679"/>
    </source>
</evidence>
<dbReference type="OrthoDB" id="9805475at2"/>
<feature type="transmembrane region" description="Helical" evidence="7">
    <location>
        <begin position="74"/>
        <end position="94"/>
    </location>
</feature>
<dbReference type="EMBL" id="CP002304">
    <property type="protein sequence ID" value="ADQ15032.1"/>
    <property type="molecule type" value="Genomic_DNA"/>
</dbReference>
<dbReference type="GO" id="GO:0008360">
    <property type="term" value="P:regulation of cell shape"/>
    <property type="evidence" value="ECO:0007669"/>
    <property type="project" value="UniProtKB-KW"/>
</dbReference>
<name>E4RIG2_HALHG</name>
<evidence type="ECO:0000313" key="11">
    <source>
        <dbReference type="Proteomes" id="UP000007434"/>
    </source>
</evidence>
<keyword evidence="6 7" id="KW-0472">Membrane</keyword>
<evidence type="ECO:0000256" key="1">
    <source>
        <dbReference type="ARBA" id="ARBA00004141"/>
    </source>
</evidence>
<keyword evidence="7 9" id="KW-0460">Magnesium</keyword>
<dbReference type="InterPro" id="IPR000715">
    <property type="entry name" value="Glycosyl_transferase_4"/>
</dbReference>
<keyword evidence="11" id="KW-1185">Reference proteome</keyword>
<feature type="transmembrane region" description="Helical" evidence="7">
    <location>
        <begin position="6"/>
        <end position="25"/>
    </location>
</feature>
<dbReference type="InterPro" id="IPR003524">
    <property type="entry name" value="PNAcMuramoyl-5peptid_Trfase"/>
</dbReference>
<comment type="function">
    <text evidence="7">Catalyzes the initial step of the lipid cycle reactions in the biosynthesis of the cell wall peptidoglycan: transfers peptidoglycan precursor phospho-MurNAc-pentapeptide from UDP-MurNAc-pentapeptide onto the lipid carrier undecaprenyl phosphate, yielding undecaprenyl-pyrophosphoryl-MurNAc-pentapeptide, known as lipid I.</text>
</comment>
<dbReference type="Pfam" id="PF10555">
    <property type="entry name" value="MraY_sig1"/>
    <property type="match status" value="1"/>
</dbReference>
<feature type="transmembrane region" description="Helical" evidence="7">
    <location>
        <begin position="106"/>
        <end position="126"/>
    </location>
</feature>
<feature type="binding site" evidence="9">
    <location>
        <position position="164"/>
    </location>
    <ligand>
        <name>Mg(2+)</name>
        <dbReference type="ChEBI" id="CHEBI:18420"/>
    </ligand>
</feature>
<dbReference type="UniPathway" id="UPA00219"/>
<evidence type="ECO:0000256" key="8">
    <source>
        <dbReference type="NCBIfam" id="TIGR00445"/>
    </source>
</evidence>
<dbReference type="PANTHER" id="PTHR22926:SF5">
    <property type="entry name" value="PHOSPHO-N-ACETYLMURAMOYL-PENTAPEPTIDE-TRANSFERASE HOMOLOG"/>
    <property type="match status" value="1"/>
</dbReference>
<keyword evidence="7" id="KW-0133">Cell shape</keyword>
<proteinExistence type="inferred from homology"/>
<evidence type="ECO:0000256" key="4">
    <source>
        <dbReference type="ARBA" id="ARBA00022692"/>
    </source>
</evidence>
<dbReference type="STRING" id="656519.Halsa_1607"/>
<feature type="transmembrane region" description="Helical" evidence="7">
    <location>
        <begin position="245"/>
        <end position="268"/>
    </location>
</feature>
<dbReference type="GO" id="GO:0005886">
    <property type="term" value="C:plasma membrane"/>
    <property type="evidence" value="ECO:0007669"/>
    <property type="project" value="UniProtKB-SubCell"/>
</dbReference>
<keyword evidence="7" id="KW-0131">Cell cycle</keyword>